<reference evidence="2" key="1">
    <citation type="submission" date="2021-01" db="EMBL/GenBank/DDBJ databases">
        <title>Paracoccus amoyensis sp. nov., isolated from the surface seawater along the coast of Xiamen Island, China.</title>
        <authorList>
            <person name="Lyu L."/>
        </authorList>
    </citation>
    <scope>NUCLEOTIDE SEQUENCE</scope>
    <source>
        <strain evidence="2">MJ17</strain>
    </source>
</reference>
<dbReference type="RefSeq" id="WP_200688381.1">
    <property type="nucleotide sequence ID" value="NZ_JAEPRQ010000007.1"/>
</dbReference>
<dbReference type="InterPro" id="IPR000600">
    <property type="entry name" value="ROK"/>
</dbReference>
<dbReference type="Pfam" id="PF00480">
    <property type="entry name" value="ROK"/>
    <property type="match status" value="1"/>
</dbReference>
<dbReference type="PANTHER" id="PTHR18964:SF149">
    <property type="entry name" value="BIFUNCTIONAL UDP-N-ACETYLGLUCOSAMINE 2-EPIMERASE_N-ACETYLMANNOSAMINE KINASE"/>
    <property type="match status" value="1"/>
</dbReference>
<accession>A0A934SES6</accession>
<name>A0A934SES6_9RHOB</name>
<organism evidence="2 3">
    <name type="scientific">Paracoccus caeni</name>
    <dbReference type="NCBI Taxonomy" id="657651"/>
    <lineage>
        <taxon>Bacteria</taxon>
        <taxon>Pseudomonadati</taxon>
        <taxon>Pseudomonadota</taxon>
        <taxon>Alphaproteobacteria</taxon>
        <taxon>Rhodobacterales</taxon>
        <taxon>Paracoccaceae</taxon>
        <taxon>Paracoccus</taxon>
    </lineage>
</organism>
<dbReference type="Proteomes" id="UP000640485">
    <property type="component" value="Unassembled WGS sequence"/>
</dbReference>
<comment type="similarity">
    <text evidence="1">Belongs to the ROK (NagC/XylR) family.</text>
</comment>
<dbReference type="SUPFAM" id="SSF53067">
    <property type="entry name" value="Actin-like ATPase domain"/>
    <property type="match status" value="1"/>
</dbReference>
<proteinExistence type="inferred from homology"/>
<dbReference type="EMBL" id="JAEPRQ010000007">
    <property type="protein sequence ID" value="MBK4217551.1"/>
    <property type="molecule type" value="Genomic_DNA"/>
</dbReference>
<dbReference type="AlphaFoldDB" id="A0A934SES6"/>
<sequence>MKTQQIPMLDFYSSLFMQEGPIGRKGRVFMRICGSEHPTRKRLAQEMMIRPATISDLVLELVQDGLVRESRPEQITQKGRPELVLSPNPTGLTAIIINTVSRTLHCTVVDLAGNVLMRERRELDADQIEPDEFLELLCLLCISMRQNLPHGSRLAGVVLSLAGIVDEEARIWRYAAHWPNLGNLSFDTLEQTLGCRVLLAKNLKCELRARMDRAEASAYQRILLLHWGYGVGAAFARRGANGLDYVGHGEVGHISVDLSSTAVCKCGLTGCIEAEIGLWAILARLEDQTIPAEEWSFEEVLRATPHLTDWDRPIDLLAMTLRNLTLTLGPDQCVITGPFTQNAELLNRLRQRFTEIAPASAVSFGGRNVEIVAGAPGIQDELIGAAALVFREELAEIGIGSALAEE</sequence>
<dbReference type="InterPro" id="IPR043129">
    <property type="entry name" value="ATPase_NBD"/>
</dbReference>
<comment type="caution">
    <text evidence="2">The sequence shown here is derived from an EMBL/GenBank/DDBJ whole genome shotgun (WGS) entry which is preliminary data.</text>
</comment>
<dbReference type="PANTHER" id="PTHR18964">
    <property type="entry name" value="ROK (REPRESSOR, ORF, KINASE) FAMILY"/>
    <property type="match status" value="1"/>
</dbReference>
<keyword evidence="3" id="KW-1185">Reference proteome</keyword>
<dbReference type="InterPro" id="IPR036390">
    <property type="entry name" value="WH_DNA-bd_sf"/>
</dbReference>
<dbReference type="Gene3D" id="1.10.10.10">
    <property type="entry name" value="Winged helix-like DNA-binding domain superfamily/Winged helix DNA-binding domain"/>
    <property type="match status" value="1"/>
</dbReference>
<protein>
    <submittedName>
        <fullName evidence="2">ROK family protein</fullName>
    </submittedName>
</protein>
<evidence type="ECO:0000313" key="2">
    <source>
        <dbReference type="EMBL" id="MBK4217551.1"/>
    </source>
</evidence>
<dbReference type="InterPro" id="IPR036388">
    <property type="entry name" value="WH-like_DNA-bd_sf"/>
</dbReference>
<gene>
    <name evidence="2" type="ORF">JJJ17_16595</name>
</gene>
<dbReference type="SUPFAM" id="SSF46785">
    <property type="entry name" value="Winged helix' DNA-binding domain"/>
    <property type="match status" value="1"/>
</dbReference>
<evidence type="ECO:0000313" key="3">
    <source>
        <dbReference type="Proteomes" id="UP000640485"/>
    </source>
</evidence>
<evidence type="ECO:0000256" key="1">
    <source>
        <dbReference type="ARBA" id="ARBA00006479"/>
    </source>
</evidence>
<dbReference type="Gene3D" id="3.30.420.40">
    <property type="match status" value="2"/>
</dbReference>